<reference evidence="1 2" key="2">
    <citation type="journal article" date="2022" name="Mol. Ecol. Resour.">
        <title>The genomes of chicory, endive, great burdock and yacon provide insights into Asteraceae paleo-polyploidization history and plant inulin production.</title>
        <authorList>
            <person name="Fan W."/>
            <person name="Wang S."/>
            <person name="Wang H."/>
            <person name="Wang A."/>
            <person name="Jiang F."/>
            <person name="Liu H."/>
            <person name="Zhao H."/>
            <person name="Xu D."/>
            <person name="Zhang Y."/>
        </authorList>
    </citation>
    <scope>NUCLEOTIDE SEQUENCE [LARGE SCALE GENOMIC DNA]</scope>
    <source>
        <strain evidence="2">cv. Niubang</strain>
    </source>
</reference>
<sequence>MKTMIPIRISVRRKTAATSLSAVVCGASESSLSLMEVSGNYDDTKPNASLMEVHEEDDSDDDSNEVDSDEEEKN</sequence>
<dbReference type="EMBL" id="CM042051">
    <property type="protein sequence ID" value="KAI3730040.1"/>
    <property type="molecule type" value="Genomic_DNA"/>
</dbReference>
<gene>
    <name evidence="1" type="ORF">L6452_18716</name>
</gene>
<name>A0ACB9C766_ARCLA</name>
<evidence type="ECO:0000313" key="2">
    <source>
        <dbReference type="Proteomes" id="UP001055879"/>
    </source>
</evidence>
<evidence type="ECO:0000313" key="1">
    <source>
        <dbReference type="EMBL" id="KAI3730040.1"/>
    </source>
</evidence>
<comment type="caution">
    <text evidence="1">The sequence shown here is derived from an EMBL/GenBank/DDBJ whole genome shotgun (WGS) entry which is preliminary data.</text>
</comment>
<protein>
    <submittedName>
        <fullName evidence="1">Uncharacterized protein</fullName>
    </submittedName>
</protein>
<organism evidence="1 2">
    <name type="scientific">Arctium lappa</name>
    <name type="common">Greater burdock</name>
    <name type="synonym">Lappa major</name>
    <dbReference type="NCBI Taxonomy" id="4217"/>
    <lineage>
        <taxon>Eukaryota</taxon>
        <taxon>Viridiplantae</taxon>
        <taxon>Streptophyta</taxon>
        <taxon>Embryophyta</taxon>
        <taxon>Tracheophyta</taxon>
        <taxon>Spermatophyta</taxon>
        <taxon>Magnoliopsida</taxon>
        <taxon>eudicotyledons</taxon>
        <taxon>Gunneridae</taxon>
        <taxon>Pentapetalae</taxon>
        <taxon>asterids</taxon>
        <taxon>campanulids</taxon>
        <taxon>Asterales</taxon>
        <taxon>Asteraceae</taxon>
        <taxon>Carduoideae</taxon>
        <taxon>Cardueae</taxon>
        <taxon>Arctiinae</taxon>
        <taxon>Arctium</taxon>
    </lineage>
</organism>
<keyword evidence="2" id="KW-1185">Reference proteome</keyword>
<dbReference type="Proteomes" id="UP001055879">
    <property type="component" value="Linkage Group LG05"/>
</dbReference>
<accession>A0ACB9C766</accession>
<reference evidence="2" key="1">
    <citation type="journal article" date="2022" name="Mol. Ecol. Resour.">
        <title>The genomes of chicory, endive, great burdock and yacon provide insights into Asteraceae palaeo-polyploidization history and plant inulin production.</title>
        <authorList>
            <person name="Fan W."/>
            <person name="Wang S."/>
            <person name="Wang H."/>
            <person name="Wang A."/>
            <person name="Jiang F."/>
            <person name="Liu H."/>
            <person name="Zhao H."/>
            <person name="Xu D."/>
            <person name="Zhang Y."/>
        </authorList>
    </citation>
    <scope>NUCLEOTIDE SEQUENCE [LARGE SCALE GENOMIC DNA]</scope>
    <source>
        <strain evidence="2">cv. Niubang</strain>
    </source>
</reference>
<proteinExistence type="predicted"/>